<dbReference type="GeneID" id="35590992"/>
<dbReference type="SUPFAM" id="SSF52733">
    <property type="entry name" value="Nicotinate mononucleotide:5,6-dimethylbenzimidazole phosphoribosyltransferase (CobT)"/>
    <property type="match status" value="1"/>
</dbReference>
<keyword evidence="4" id="KW-1185">Reference proteome</keyword>
<evidence type="ECO:0000256" key="2">
    <source>
        <dbReference type="SAM" id="MobiDB-lite"/>
    </source>
</evidence>
<accession>A0A2I8VFS9</accession>
<dbReference type="RefSeq" id="WP_103424360.1">
    <property type="nucleotide sequence ID" value="NZ_CP026309.1"/>
</dbReference>
<gene>
    <name evidence="3" type="ORF">C2R22_02845</name>
</gene>
<reference evidence="3 4" key="1">
    <citation type="submission" date="2018-01" db="EMBL/GenBank/DDBJ databases">
        <title>Complete genome sequence of Salinigranum rubrum GX10T, an extremely halophilic archaeon isolated from a marine solar saltern.</title>
        <authorList>
            <person name="Han S."/>
        </authorList>
    </citation>
    <scope>NUCLEOTIDE SEQUENCE [LARGE SCALE GENOMIC DNA]</scope>
    <source>
        <strain evidence="3 4">GX10</strain>
    </source>
</reference>
<dbReference type="OrthoDB" id="9136at2157"/>
<dbReference type="InterPro" id="IPR036087">
    <property type="entry name" value="Nict_dMeBzImd_PRibTrfase_sf"/>
</dbReference>
<sequence length="349" mass="35866">MRLTLVAGTTHTAAIDGLSAAGASPDLRWHTPSADAELVRYGRLVRSPVLPLSPTGCPTPALVTRAVVELLDLDVVVCDGGLAKPTGAPTVDFGAKPGHDIRTPDPVRTAPGVFAAARDVGARLREDHLVVGETVPGGTTTALAVLRALGEPYPVSSSLPDNPLTRKEEVVEAAFDSSEISPGQAAHRPELAVRFVGDPVLAVVAGLCVGALESETRVTLAGGTQLIAAAALVRHAGCLDRMELATTSYLAESVDLGPAAEGLDLDLTVTDPGFTDDRLSQYATVGKEGAAMGGALALADRAGDLGAVEPRTLSILDALSAAQDSDVPHRENERDDETGYDAGEDGRGP</sequence>
<dbReference type="KEGG" id="srub:C2R22_02845"/>
<dbReference type="AlphaFoldDB" id="A0A2I8VFS9"/>
<evidence type="ECO:0000313" key="3">
    <source>
        <dbReference type="EMBL" id="AUV80724.1"/>
    </source>
</evidence>
<dbReference type="InterPro" id="IPR002805">
    <property type="entry name" value="Nict_dMeBzImd_PRibTrfase_arc"/>
</dbReference>
<dbReference type="NCBIfam" id="NF003371">
    <property type="entry name" value="PRK04447.1-4"/>
    <property type="match status" value="1"/>
</dbReference>
<comment type="similarity">
    <text evidence="1">Belongs to the UPF0284 family.</text>
</comment>
<dbReference type="EMBL" id="CP026309">
    <property type="protein sequence ID" value="AUV80724.1"/>
    <property type="molecule type" value="Genomic_DNA"/>
</dbReference>
<evidence type="ECO:0000256" key="1">
    <source>
        <dbReference type="HAMAP-Rule" id="MF_01086"/>
    </source>
</evidence>
<dbReference type="HAMAP" id="MF_01086">
    <property type="entry name" value="UPF0284"/>
    <property type="match status" value="1"/>
</dbReference>
<dbReference type="CDD" id="cd02439">
    <property type="entry name" value="DMB-PRT_CobT"/>
    <property type="match status" value="1"/>
</dbReference>
<dbReference type="PANTHER" id="PTHR38811:SF1">
    <property type="entry name" value="UPF0284 PROTEIN SLL1500"/>
    <property type="match status" value="1"/>
</dbReference>
<evidence type="ECO:0000313" key="4">
    <source>
        <dbReference type="Proteomes" id="UP000236584"/>
    </source>
</evidence>
<proteinExistence type="inferred from homology"/>
<feature type="compositionally biased region" description="Acidic residues" evidence="2">
    <location>
        <begin position="334"/>
        <end position="343"/>
    </location>
</feature>
<dbReference type="Proteomes" id="UP000236584">
    <property type="component" value="Chromosome"/>
</dbReference>
<dbReference type="PANTHER" id="PTHR38811">
    <property type="match status" value="1"/>
</dbReference>
<protein>
    <recommendedName>
        <fullName evidence="1">UPF0284 protein C2R22_02845</fullName>
    </recommendedName>
</protein>
<dbReference type="Gene3D" id="3.40.50.10210">
    <property type="match status" value="1"/>
</dbReference>
<name>A0A2I8VFS9_9EURY</name>
<dbReference type="InterPro" id="IPR003200">
    <property type="entry name" value="Nict_dMeBzImd_PRibTrfase"/>
</dbReference>
<organism evidence="3 4">
    <name type="scientific">Salinigranum rubrum</name>
    <dbReference type="NCBI Taxonomy" id="755307"/>
    <lineage>
        <taxon>Archaea</taxon>
        <taxon>Methanobacteriati</taxon>
        <taxon>Methanobacteriota</taxon>
        <taxon>Stenosarchaea group</taxon>
        <taxon>Halobacteria</taxon>
        <taxon>Halobacteriales</taxon>
        <taxon>Haloferacaceae</taxon>
        <taxon>Salinigranum</taxon>
    </lineage>
</organism>
<feature type="region of interest" description="Disordered" evidence="2">
    <location>
        <begin position="320"/>
        <end position="349"/>
    </location>
</feature>
<dbReference type="GO" id="GO:0008939">
    <property type="term" value="F:nicotinate-nucleotide-dimethylbenzimidazole phosphoribosyltransferase activity"/>
    <property type="evidence" value="ECO:0007669"/>
    <property type="project" value="InterPro"/>
</dbReference>